<name>B9E2V4_CLOK1</name>
<accession>B9E2V4</accession>
<evidence type="ECO:0000313" key="3">
    <source>
        <dbReference type="Proteomes" id="UP000007969"/>
    </source>
</evidence>
<keyword evidence="1" id="KW-0812">Transmembrane</keyword>
<evidence type="ECO:0000313" key="2">
    <source>
        <dbReference type="EMBL" id="BAH06829.1"/>
    </source>
</evidence>
<dbReference type="HOGENOM" id="CLU_2245240_0_0_9"/>
<proteinExistence type="predicted"/>
<protein>
    <submittedName>
        <fullName evidence="2">Uncharacterized protein</fullName>
    </submittedName>
</protein>
<dbReference type="AlphaFoldDB" id="B9E2V4"/>
<evidence type="ECO:0000256" key="1">
    <source>
        <dbReference type="SAM" id="Phobius"/>
    </source>
</evidence>
<dbReference type="KEGG" id="ckr:CKR_1778"/>
<feature type="transmembrane region" description="Helical" evidence="1">
    <location>
        <begin position="6"/>
        <end position="29"/>
    </location>
</feature>
<keyword evidence="1" id="KW-0472">Membrane</keyword>
<keyword evidence="1" id="KW-1133">Transmembrane helix</keyword>
<dbReference type="Proteomes" id="UP000007969">
    <property type="component" value="Chromosome"/>
</dbReference>
<organism evidence="2 3">
    <name type="scientific">Clostridium kluyveri (strain NBRC 12016)</name>
    <dbReference type="NCBI Taxonomy" id="583346"/>
    <lineage>
        <taxon>Bacteria</taxon>
        <taxon>Bacillati</taxon>
        <taxon>Bacillota</taxon>
        <taxon>Clostridia</taxon>
        <taxon>Eubacteriales</taxon>
        <taxon>Clostridiaceae</taxon>
        <taxon>Clostridium</taxon>
    </lineage>
</organism>
<sequence length="104" mass="12441">MVIIISYNIFTLYSTIINILIYILTLILIKCTKYLNKKSETPLNSYISLTNMKLNTRCFKVTYMYVLYYYIYENNSTRNTILNQNNHGIIHKNRQININYNLPI</sequence>
<gene>
    <name evidence="2" type="ordered locus">CKR_1778</name>
</gene>
<reference evidence="3" key="1">
    <citation type="submission" date="2005-09" db="EMBL/GenBank/DDBJ databases">
        <title>Complete genome sequence of Clostridium kluyveri and comparative genomics of Clostridia species.</title>
        <authorList>
            <person name="Inui M."/>
            <person name="Nonaka H."/>
            <person name="Shinoda Y."/>
            <person name="Ikenaga Y."/>
            <person name="Abe M."/>
            <person name="Naito K."/>
            <person name="Vertes A.A."/>
            <person name="Yukawa H."/>
        </authorList>
    </citation>
    <scope>NUCLEOTIDE SEQUENCE [LARGE SCALE GENOMIC DNA]</scope>
    <source>
        <strain evidence="3">NBRC 12016</strain>
    </source>
</reference>
<dbReference type="EMBL" id="AP009049">
    <property type="protein sequence ID" value="BAH06829.1"/>
    <property type="molecule type" value="Genomic_DNA"/>
</dbReference>